<evidence type="ECO:0000259" key="2">
    <source>
        <dbReference type="PROSITE" id="PS51471"/>
    </source>
</evidence>
<dbReference type="InParanoid" id="A0A1Y1YF39"/>
<dbReference type="InterPro" id="IPR005123">
    <property type="entry name" value="Oxoglu/Fe-dep_dioxygenase_dom"/>
</dbReference>
<dbReference type="PANTHER" id="PTHR47990">
    <property type="entry name" value="2-OXOGLUTARATE (2OG) AND FE(II)-DEPENDENT OXYGENASE SUPERFAMILY PROTEIN-RELATED"/>
    <property type="match status" value="1"/>
</dbReference>
<dbReference type="OrthoDB" id="627829at2759"/>
<proteinExistence type="inferred from homology"/>
<dbReference type="Pfam" id="PF14226">
    <property type="entry name" value="DIOX_N"/>
    <property type="match status" value="1"/>
</dbReference>
<dbReference type="InterPro" id="IPR044861">
    <property type="entry name" value="IPNS-like_FE2OG_OXY"/>
</dbReference>
<dbReference type="InterPro" id="IPR026992">
    <property type="entry name" value="DIOX_N"/>
</dbReference>
<evidence type="ECO:0000313" key="4">
    <source>
        <dbReference type="Proteomes" id="UP000193498"/>
    </source>
</evidence>
<name>A0A1Y1YF39_9FUNG</name>
<dbReference type="SUPFAM" id="SSF51197">
    <property type="entry name" value="Clavaminate synthase-like"/>
    <property type="match status" value="1"/>
</dbReference>
<accession>A0A1Y1YF39</accession>
<keyword evidence="1" id="KW-0560">Oxidoreductase</keyword>
<dbReference type="PROSITE" id="PS51471">
    <property type="entry name" value="FE2OG_OXY"/>
    <property type="match status" value="1"/>
</dbReference>
<evidence type="ECO:0000313" key="3">
    <source>
        <dbReference type="EMBL" id="ORX96214.1"/>
    </source>
</evidence>
<dbReference type="GO" id="GO:0046872">
    <property type="term" value="F:metal ion binding"/>
    <property type="evidence" value="ECO:0007669"/>
    <property type="project" value="UniProtKB-KW"/>
</dbReference>
<dbReference type="STRING" id="1314790.A0A1Y1YF39"/>
<keyword evidence="4" id="KW-1185">Reference proteome</keyword>
<sequence length="360" mass="40694">MQAKKLDLPTIDITPLLLNQKEEAKQSVAEQLRQAAETYGAFYITSLSHPTFNPGGILAAARALFELERSEKDRLPLIKPGGFTRGYIPFGGESGSERLEVKEAFSYGYNWPEGRTPDNGLQGNNEWPPSDTLCKLDSAVAKAVGESDVDREKWKNVLHEFYDGMCEISHVLSRGLSLSLGQPEDYFEQYCKGSNEISLLRLFHYFKSSFKSDDTTKERIGSSPHTDWGFLTLILQPTMVPGLEVFQDNAWHEVPTKPQTIFVNCGDYMSLLTQGRYISPLHRVSLAQEERYSMVFFFYPSYDAEIPILNGDTAQDYSLFNNQRNSDHSASAGKGVETLPAFGDYIVEKWRQVFREGGRY</sequence>
<dbReference type="PRINTS" id="PR00682">
    <property type="entry name" value="IPNSYNTHASE"/>
</dbReference>
<comment type="similarity">
    <text evidence="1">Belongs to the iron/ascorbate-dependent oxidoreductase family.</text>
</comment>
<dbReference type="Gene3D" id="2.60.120.330">
    <property type="entry name" value="B-lactam Antibiotic, Isopenicillin N Synthase, Chain"/>
    <property type="match status" value="1"/>
</dbReference>
<keyword evidence="1" id="KW-0479">Metal-binding</keyword>
<dbReference type="InterPro" id="IPR050231">
    <property type="entry name" value="Iron_ascorbate_oxido_reductase"/>
</dbReference>
<comment type="caution">
    <text evidence="3">The sequence shown here is derived from an EMBL/GenBank/DDBJ whole genome shotgun (WGS) entry which is preliminary data.</text>
</comment>
<feature type="domain" description="Fe2OG dioxygenase" evidence="2">
    <location>
        <begin position="196"/>
        <end position="300"/>
    </location>
</feature>
<dbReference type="GO" id="GO:0016491">
    <property type="term" value="F:oxidoreductase activity"/>
    <property type="evidence" value="ECO:0007669"/>
    <property type="project" value="UniProtKB-KW"/>
</dbReference>
<dbReference type="Proteomes" id="UP000193498">
    <property type="component" value="Unassembled WGS sequence"/>
</dbReference>
<organism evidence="3 4">
    <name type="scientific">Basidiobolus meristosporus CBS 931.73</name>
    <dbReference type="NCBI Taxonomy" id="1314790"/>
    <lineage>
        <taxon>Eukaryota</taxon>
        <taxon>Fungi</taxon>
        <taxon>Fungi incertae sedis</taxon>
        <taxon>Zoopagomycota</taxon>
        <taxon>Entomophthoromycotina</taxon>
        <taxon>Basidiobolomycetes</taxon>
        <taxon>Basidiobolales</taxon>
        <taxon>Basidiobolaceae</taxon>
        <taxon>Basidiobolus</taxon>
    </lineage>
</organism>
<dbReference type="InterPro" id="IPR027443">
    <property type="entry name" value="IPNS-like_sf"/>
</dbReference>
<protein>
    <submittedName>
        <fullName evidence="3">Clavaminate synthase-like protein</fullName>
    </submittedName>
</protein>
<dbReference type="EMBL" id="MCFE01000159">
    <property type="protein sequence ID" value="ORX96214.1"/>
    <property type="molecule type" value="Genomic_DNA"/>
</dbReference>
<evidence type="ECO:0000256" key="1">
    <source>
        <dbReference type="RuleBase" id="RU003682"/>
    </source>
</evidence>
<dbReference type="Pfam" id="PF03171">
    <property type="entry name" value="2OG-FeII_Oxy"/>
    <property type="match status" value="1"/>
</dbReference>
<reference evidence="3 4" key="1">
    <citation type="submission" date="2016-07" db="EMBL/GenBank/DDBJ databases">
        <title>Pervasive Adenine N6-methylation of Active Genes in Fungi.</title>
        <authorList>
            <consortium name="DOE Joint Genome Institute"/>
            <person name="Mondo S.J."/>
            <person name="Dannebaum R.O."/>
            <person name="Kuo R.C."/>
            <person name="Labutti K."/>
            <person name="Haridas S."/>
            <person name="Kuo A."/>
            <person name="Salamov A."/>
            <person name="Ahrendt S.R."/>
            <person name="Lipzen A."/>
            <person name="Sullivan W."/>
            <person name="Andreopoulos W.B."/>
            <person name="Clum A."/>
            <person name="Lindquist E."/>
            <person name="Daum C."/>
            <person name="Ramamoorthy G.K."/>
            <person name="Gryganskyi A."/>
            <person name="Culley D."/>
            <person name="Magnuson J.K."/>
            <person name="James T.Y."/>
            <person name="O'Malley M.A."/>
            <person name="Stajich J.E."/>
            <person name="Spatafora J.W."/>
            <person name="Visel A."/>
            <person name="Grigoriev I.V."/>
        </authorList>
    </citation>
    <scope>NUCLEOTIDE SEQUENCE [LARGE SCALE GENOMIC DNA]</scope>
    <source>
        <strain evidence="3 4">CBS 931.73</strain>
    </source>
</reference>
<dbReference type="AlphaFoldDB" id="A0A1Y1YF39"/>
<gene>
    <name evidence="3" type="ORF">K493DRAFT_314636</name>
</gene>
<keyword evidence="1" id="KW-0408">Iron</keyword>